<dbReference type="Proteomes" id="UP000295515">
    <property type="component" value="Unassembled WGS sequence"/>
</dbReference>
<evidence type="ECO:0000313" key="1">
    <source>
        <dbReference type="EMBL" id="TCV94214.1"/>
    </source>
</evidence>
<dbReference type="GeneID" id="98916209"/>
<dbReference type="AlphaFoldDB" id="A0A4R3YSF8"/>
<sequence>MSYQDQLKQEQPILYQILKKSFQSQKIPHAFLLVGKNSSIAAHYIAKSLICENDDLACNECIDCQKIDEHKYADFIYANGKDETIKKGIVEYIQEQFAKSSMEGKAKIYLMENIENSTVEAMNSLLKVLEEPIAGVYAIFTCQNLNRVLPTIQSRCQVIQLLPGSKLFLREQLKKDDLSEDDINILSELFDTYEDCQQYIESEVFDKLKLEVYHFIEDLYLHRENLVINVETHLMKDFKEKDKIQLFLNMLVLGLRDLFHVKHSMNLTYPSYKGLYDRIEEDENQLVEKIDLILNTEYLLSTNANVMLLMDSLMYKL</sequence>
<organism evidence="1 2">
    <name type="scientific">Longibaculum muris</name>
    <dbReference type="NCBI Taxonomy" id="1796628"/>
    <lineage>
        <taxon>Bacteria</taxon>
        <taxon>Bacillati</taxon>
        <taxon>Bacillota</taxon>
        <taxon>Erysipelotrichia</taxon>
        <taxon>Erysipelotrichales</taxon>
        <taxon>Coprobacillaceae</taxon>
        <taxon>Longibaculum</taxon>
    </lineage>
</organism>
<gene>
    <name evidence="1" type="ORF">EDD60_1216</name>
</gene>
<dbReference type="GO" id="GO:0006261">
    <property type="term" value="P:DNA-templated DNA replication"/>
    <property type="evidence" value="ECO:0007669"/>
    <property type="project" value="TreeGrafter"/>
</dbReference>
<dbReference type="PANTHER" id="PTHR11669:SF8">
    <property type="entry name" value="DNA POLYMERASE III SUBUNIT DELTA"/>
    <property type="match status" value="1"/>
</dbReference>
<name>A0A4R3YSF8_9FIRM</name>
<comment type="caution">
    <text evidence="1">The sequence shown here is derived from an EMBL/GenBank/DDBJ whole genome shotgun (WGS) entry which is preliminary data.</text>
</comment>
<dbReference type="InterPro" id="IPR027417">
    <property type="entry name" value="P-loop_NTPase"/>
</dbReference>
<keyword evidence="2" id="KW-1185">Reference proteome</keyword>
<reference evidence="1 2" key="1">
    <citation type="submission" date="2019-03" db="EMBL/GenBank/DDBJ databases">
        <title>Genomic Encyclopedia of Type Strains, Phase IV (KMG-IV): sequencing the most valuable type-strain genomes for metagenomic binning, comparative biology and taxonomic classification.</title>
        <authorList>
            <person name="Goeker M."/>
        </authorList>
    </citation>
    <scope>NUCLEOTIDE SEQUENCE [LARGE SCALE GENOMIC DNA]</scope>
    <source>
        <strain evidence="1 2">DSM 29487</strain>
    </source>
</reference>
<dbReference type="PANTHER" id="PTHR11669">
    <property type="entry name" value="REPLICATION FACTOR C / DNA POLYMERASE III GAMMA-TAU SUBUNIT"/>
    <property type="match status" value="1"/>
</dbReference>
<dbReference type="SUPFAM" id="SSF52540">
    <property type="entry name" value="P-loop containing nucleoside triphosphate hydrolases"/>
    <property type="match status" value="1"/>
</dbReference>
<proteinExistence type="predicted"/>
<evidence type="ECO:0000313" key="2">
    <source>
        <dbReference type="Proteomes" id="UP000295515"/>
    </source>
</evidence>
<dbReference type="RefSeq" id="WP_066447094.1">
    <property type="nucleotide sequence ID" value="NZ_CAUWFI010000005.1"/>
</dbReference>
<dbReference type="InterPro" id="IPR050238">
    <property type="entry name" value="DNA_Rep/Repair_Clamp_Loader"/>
</dbReference>
<dbReference type="Gene3D" id="3.40.50.300">
    <property type="entry name" value="P-loop containing nucleotide triphosphate hydrolases"/>
    <property type="match status" value="1"/>
</dbReference>
<dbReference type="Pfam" id="PF13177">
    <property type="entry name" value="DNA_pol3_delta2"/>
    <property type="match status" value="1"/>
</dbReference>
<accession>A0A4R3YSF8</accession>
<protein>
    <submittedName>
        <fullName evidence="1">DNA polymerase-3 subunit delta</fullName>
    </submittedName>
</protein>
<dbReference type="EMBL" id="SMCQ01000021">
    <property type="protein sequence ID" value="TCV94214.1"/>
    <property type="molecule type" value="Genomic_DNA"/>
</dbReference>